<dbReference type="GO" id="GO:0005576">
    <property type="term" value="C:extracellular region"/>
    <property type="evidence" value="ECO:0007669"/>
    <property type="project" value="TreeGrafter"/>
</dbReference>
<dbReference type="InterPro" id="IPR001846">
    <property type="entry name" value="VWF_type-D"/>
</dbReference>
<comment type="caution">
    <text evidence="6">The sequence shown here is derived from an EMBL/GenBank/DDBJ whole genome shotgun (WGS) entry which is preliminary data.</text>
</comment>
<dbReference type="InterPro" id="IPR008979">
    <property type="entry name" value="Galactose-bd-like_sf"/>
</dbReference>
<accession>A0AAV3XYZ3</accession>
<dbReference type="GO" id="GO:0009986">
    <property type="term" value="C:cell surface"/>
    <property type="evidence" value="ECO:0007669"/>
    <property type="project" value="TreeGrafter"/>
</dbReference>
<evidence type="ECO:0000259" key="4">
    <source>
        <dbReference type="PROSITE" id="PS50022"/>
    </source>
</evidence>
<dbReference type="Pfam" id="PF00094">
    <property type="entry name" value="VWD"/>
    <property type="match status" value="1"/>
</dbReference>
<protein>
    <submittedName>
        <fullName evidence="6">von Willebrand factor d and egf domain-containing protein</fullName>
    </submittedName>
</protein>
<dbReference type="AlphaFoldDB" id="A0AAV3XYZ3"/>
<sequence length="886" mass="96932">MNYFEIDTLSLSGEYHWVVVWDIFVKDEWCSSQSVKLKEPPRICGCTDPTSQVIQADDAQLTASSTRDGLSPSFVKYGCCTELNPGGWCPESAAVDRKETHWVDVSFYGPINVTSVTLQPPNGLNPPLVNAFRLLYEPADGELGILQVYSDGSGSQNFTTDNSTGQFNLTLDNEVVTRRIRVQPINEGTLIPCMRLDIFGCPVDIPPPEPPKPVVSFRDVSILSCEITVDEVFGLHYVAEWFRDQASISKTLLPNGEFESTLSVDLQDFSSNQKYHCSMKACYNTYCMNGTSNGTFSAAQESDVFTPEILITNDGDLNLTESEIGYIKIKATAPASFLCTAGGRDGACTVTVIAVANDANPLSCPGSVKILPQLLFPDKSDVSTGEAEQCSLQVTNDNWMEERLIAVTPNSGAQLTGVRETQVTTILGLDSQFDQSGGKSITVRTTFMASTVVCEALETSYYQTFDGMRFESYLRGEFILYKHMNLPYEVRTYSRACNNTLTDKSRCTCFVAARVHDDVIVFSGCESGEGITANVLKGEDSETFFVRSYYGGMRQEVTFPTGSLLVVQASEGGGINVWFYPAPIDFGATLGLCGTYDSNSTNDLELREGGLATDADSLLKSWRLSWQTNGSIITGICPKDRQNQSAQLQSFSQCQTADIAGALQAADSYVTCNMDRLFDSDEDRTSFLLQFAEKPANCFLIFASYETAPVFTLGVEGYGNDTTEPIPNYPSGWTEDLALSSCNSAIRESEVSKVCNSSLYLVDEDFNRCVQDIKMTGLTNSAQTLVQVLQERCKASYVQAGPPDDVLDSFCPRNCSSQGACKAGECTCEDGYAGVDCSLNVTTIPTLTRLDQQICNTQTDPCTSVIVYGTDFVEGKDLKCFFINIE</sequence>
<dbReference type="InterPro" id="IPR050969">
    <property type="entry name" value="Dev_Signal_Modulators"/>
</dbReference>
<evidence type="ECO:0000313" key="6">
    <source>
        <dbReference type="EMBL" id="GFN75654.1"/>
    </source>
</evidence>
<dbReference type="Proteomes" id="UP000735302">
    <property type="component" value="Unassembled WGS sequence"/>
</dbReference>
<dbReference type="GO" id="GO:0005102">
    <property type="term" value="F:signaling receptor binding"/>
    <property type="evidence" value="ECO:0007669"/>
    <property type="project" value="TreeGrafter"/>
</dbReference>
<reference evidence="6 7" key="1">
    <citation type="journal article" date="2021" name="Elife">
        <title>Chloroplast acquisition without the gene transfer in kleptoplastic sea slugs, Plakobranchus ocellatus.</title>
        <authorList>
            <person name="Maeda T."/>
            <person name="Takahashi S."/>
            <person name="Yoshida T."/>
            <person name="Shimamura S."/>
            <person name="Takaki Y."/>
            <person name="Nagai Y."/>
            <person name="Toyoda A."/>
            <person name="Suzuki Y."/>
            <person name="Arimoto A."/>
            <person name="Ishii H."/>
            <person name="Satoh N."/>
            <person name="Nishiyama T."/>
            <person name="Hasebe M."/>
            <person name="Maruyama T."/>
            <person name="Minagawa J."/>
            <person name="Obokata J."/>
            <person name="Shigenobu S."/>
        </authorList>
    </citation>
    <scope>NUCLEOTIDE SEQUENCE [LARGE SCALE GENOMIC DNA]</scope>
</reference>
<evidence type="ECO:0000256" key="1">
    <source>
        <dbReference type="ARBA" id="ARBA00022729"/>
    </source>
</evidence>
<dbReference type="PROSITE" id="PS51233">
    <property type="entry name" value="VWFD"/>
    <property type="match status" value="1"/>
</dbReference>
<keyword evidence="3" id="KW-0325">Glycoprotein</keyword>
<name>A0AAV3XYZ3_9GAST</name>
<keyword evidence="2" id="KW-1015">Disulfide bond</keyword>
<gene>
    <name evidence="6" type="ORF">PoB_000216000</name>
</gene>
<feature type="domain" description="F5/8 type C" evidence="4">
    <location>
        <begin position="46"/>
        <end position="201"/>
    </location>
</feature>
<evidence type="ECO:0000313" key="7">
    <source>
        <dbReference type="Proteomes" id="UP000735302"/>
    </source>
</evidence>
<organism evidence="6 7">
    <name type="scientific">Plakobranchus ocellatus</name>
    <dbReference type="NCBI Taxonomy" id="259542"/>
    <lineage>
        <taxon>Eukaryota</taxon>
        <taxon>Metazoa</taxon>
        <taxon>Spiralia</taxon>
        <taxon>Lophotrochozoa</taxon>
        <taxon>Mollusca</taxon>
        <taxon>Gastropoda</taxon>
        <taxon>Heterobranchia</taxon>
        <taxon>Euthyneura</taxon>
        <taxon>Panpulmonata</taxon>
        <taxon>Sacoglossa</taxon>
        <taxon>Placobranchoidea</taxon>
        <taxon>Plakobranchidae</taxon>
        <taxon>Plakobranchus</taxon>
    </lineage>
</organism>
<dbReference type="PANTHER" id="PTHR14949:SF54">
    <property type="entry name" value="VWFD DOMAIN-CONTAINING PROTEIN"/>
    <property type="match status" value="1"/>
</dbReference>
<dbReference type="EMBL" id="BLXT01000290">
    <property type="protein sequence ID" value="GFN75654.1"/>
    <property type="molecule type" value="Genomic_DNA"/>
</dbReference>
<keyword evidence="1" id="KW-0732">Signal</keyword>
<evidence type="ECO:0000256" key="3">
    <source>
        <dbReference type="ARBA" id="ARBA00023180"/>
    </source>
</evidence>
<dbReference type="InterPro" id="IPR000421">
    <property type="entry name" value="FA58C"/>
</dbReference>
<evidence type="ECO:0000256" key="2">
    <source>
        <dbReference type="ARBA" id="ARBA00023157"/>
    </source>
</evidence>
<dbReference type="Pfam" id="PF23106">
    <property type="entry name" value="EGF_Teneurin"/>
    <property type="match status" value="1"/>
</dbReference>
<evidence type="ECO:0000259" key="5">
    <source>
        <dbReference type="PROSITE" id="PS51233"/>
    </source>
</evidence>
<dbReference type="PANTHER" id="PTHR14949">
    <property type="entry name" value="EGF-LIKE-DOMAIN, MULTIPLE 7, 8"/>
    <property type="match status" value="1"/>
</dbReference>
<dbReference type="SUPFAM" id="SSF49785">
    <property type="entry name" value="Galactose-binding domain-like"/>
    <property type="match status" value="1"/>
</dbReference>
<keyword evidence="7" id="KW-1185">Reference proteome</keyword>
<dbReference type="PROSITE" id="PS50022">
    <property type="entry name" value="FA58C_3"/>
    <property type="match status" value="1"/>
</dbReference>
<proteinExistence type="predicted"/>
<dbReference type="FunFam" id="2.10.25.10:FF:000001">
    <property type="entry name" value="Tenascin C"/>
    <property type="match status" value="1"/>
</dbReference>
<dbReference type="Gene3D" id="2.10.25.10">
    <property type="entry name" value="Laminin"/>
    <property type="match status" value="1"/>
</dbReference>
<dbReference type="Gene3D" id="2.60.120.260">
    <property type="entry name" value="Galactose-binding domain-like"/>
    <property type="match status" value="1"/>
</dbReference>
<feature type="non-terminal residue" evidence="6">
    <location>
        <position position="886"/>
    </location>
</feature>
<dbReference type="InterPro" id="IPR058727">
    <property type="entry name" value="Helical_Vwde"/>
</dbReference>
<feature type="domain" description="VWFD" evidence="5">
    <location>
        <begin position="452"/>
        <end position="638"/>
    </location>
</feature>
<dbReference type="Pfam" id="PF26129">
    <property type="entry name" value="Vwde"/>
    <property type="match status" value="1"/>
</dbReference>